<gene>
    <name evidence="2" type="ORF">J116_018725</name>
</gene>
<accession>A0A1D3DV50</accession>
<protein>
    <recommendedName>
        <fullName evidence="1">CHAT domain-containing protein</fullName>
    </recommendedName>
</protein>
<dbReference type="InterPro" id="IPR024983">
    <property type="entry name" value="CHAT_dom"/>
</dbReference>
<evidence type="ECO:0000313" key="3">
    <source>
        <dbReference type="Proteomes" id="UP000095329"/>
    </source>
</evidence>
<comment type="caution">
    <text evidence="2">The sequence shown here is derived from an EMBL/GenBank/DDBJ whole genome shotgun (WGS) entry which is preliminary data.</text>
</comment>
<sequence length="208" mass="22472">MVGDDRTGPPAPARGAARAVPQLLCYGAGRTVREPLLKRLAGVPSLVLVPMAELGLVPWHAARPAGRRRYACQYARISYVPSARLLCEVAARPATARPGAARQAPVVGNPAHDLPHAGEESRALHAEFHPGGLLLGPDEVTSLLMYMTHHHMSREGRSPGRALRTAQSWMLDERREAPPGMPAALLPRVRHIDATDPTGWPGFTHLGW</sequence>
<name>A0A1D3DV50_9ACTN</name>
<reference evidence="2 3" key="1">
    <citation type="journal article" date="2013" name="Genome Announc.">
        <title>Genome Sequence of Streptomyces violaceusniger Strain SPC6, a Halotolerant Streptomycete That Exhibits Rapid Growth and Development.</title>
        <authorList>
            <person name="Chen X."/>
            <person name="Zhang B."/>
            <person name="Zhang W."/>
            <person name="Wu X."/>
            <person name="Zhang M."/>
            <person name="Chen T."/>
            <person name="Liu G."/>
            <person name="Dyson P."/>
        </authorList>
    </citation>
    <scope>NUCLEOTIDE SEQUENCE [LARGE SCALE GENOMIC DNA]</scope>
    <source>
        <strain evidence="2 3">SPC6</strain>
    </source>
</reference>
<proteinExistence type="predicted"/>
<organism evidence="2 3">
    <name type="scientific">Streptomyces thermolilacinus SPC6</name>
    <dbReference type="NCBI Taxonomy" id="1306406"/>
    <lineage>
        <taxon>Bacteria</taxon>
        <taxon>Bacillati</taxon>
        <taxon>Actinomycetota</taxon>
        <taxon>Actinomycetes</taxon>
        <taxon>Kitasatosporales</taxon>
        <taxon>Streptomycetaceae</taxon>
        <taxon>Streptomyces</taxon>
    </lineage>
</organism>
<keyword evidence="3" id="KW-1185">Reference proteome</keyword>
<feature type="domain" description="CHAT" evidence="1">
    <location>
        <begin position="32"/>
        <end position="124"/>
    </location>
</feature>
<evidence type="ECO:0000259" key="1">
    <source>
        <dbReference type="Pfam" id="PF12770"/>
    </source>
</evidence>
<dbReference type="EMBL" id="ASHX02000001">
    <property type="protein sequence ID" value="OEJ96200.1"/>
    <property type="molecule type" value="Genomic_DNA"/>
</dbReference>
<dbReference type="OrthoDB" id="4149784at2"/>
<dbReference type="STRING" id="1306406.J116_018725"/>
<dbReference type="Proteomes" id="UP000095329">
    <property type="component" value="Unassembled WGS sequence"/>
</dbReference>
<dbReference type="AlphaFoldDB" id="A0A1D3DV50"/>
<evidence type="ECO:0000313" key="2">
    <source>
        <dbReference type="EMBL" id="OEJ96200.1"/>
    </source>
</evidence>
<dbReference type="Pfam" id="PF12770">
    <property type="entry name" value="CHAT"/>
    <property type="match status" value="1"/>
</dbReference>
<dbReference type="eggNOG" id="COG4995">
    <property type="taxonomic scope" value="Bacteria"/>
</dbReference>